<accession>A0A3A3GMU6</accession>
<dbReference type="EMBL" id="QYZD01000003">
    <property type="protein sequence ID" value="RJG25505.1"/>
    <property type="molecule type" value="Genomic_DNA"/>
</dbReference>
<sequence length="193" mass="22715">MRDKLPQFRYNPNAYDIGIFTKALNQKCEVCNQETDYIYSGAFFSIDEIESICPWCIHDGRAAKNHRGVFQGAVEYNNQLLSVTYNDETNQYEYYIGYDEIKPINEKKLDELLFCTPSYVSWQEPQWLSHCNEYCIFIGYLDKNQLISMEVELKDEVKRLEEDCGLSLEQLGDDIGLYQCVECGQYRLHYDHT</sequence>
<dbReference type="OrthoDB" id="7065534at2"/>
<dbReference type="InterPro" id="IPR005363">
    <property type="entry name" value="UPF0167"/>
</dbReference>
<evidence type="ECO:0008006" key="4">
    <source>
        <dbReference type="Google" id="ProtNLM"/>
    </source>
</evidence>
<dbReference type="AlphaFoldDB" id="A0A3A3GMU6"/>
<comment type="caution">
    <text evidence="2">The sequence shown here is derived from an EMBL/GenBank/DDBJ whole genome shotgun (WGS) entry which is preliminary data.</text>
</comment>
<evidence type="ECO:0000313" key="2">
    <source>
        <dbReference type="EMBL" id="RJG25505.1"/>
    </source>
</evidence>
<evidence type="ECO:0000256" key="1">
    <source>
        <dbReference type="ARBA" id="ARBA00008525"/>
    </source>
</evidence>
<dbReference type="Proteomes" id="UP000266177">
    <property type="component" value="Unassembled WGS sequence"/>
</dbReference>
<evidence type="ECO:0000313" key="3">
    <source>
        <dbReference type="Proteomes" id="UP000266177"/>
    </source>
</evidence>
<proteinExistence type="inferred from homology"/>
<comment type="similarity">
    <text evidence="1">Belongs to the UPF0167 family.</text>
</comment>
<reference evidence="2 3" key="1">
    <citation type="submission" date="2018-09" db="EMBL/GenBank/DDBJ databases">
        <title>Paenibacillus SK2017-BO5.</title>
        <authorList>
            <person name="Piskunova J.V."/>
            <person name="Dubiley S.A."/>
            <person name="Severinov K.V."/>
        </authorList>
    </citation>
    <scope>NUCLEOTIDE SEQUENCE [LARGE SCALE GENOMIC DNA]</scope>
    <source>
        <strain evidence="2 3">BO5</strain>
    </source>
</reference>
<protein>
    <recommendedName>
        <fullName evidence="4">CbrC family protein</fullName>
    </recommendedName>
</protein>
<dbReference type="RefSeq" id="WP_119791540.1">
    <property type="nucleotide sequence ID" value="NZ_QYZD01000003.1"/>
</dbReference>
<dbReference type="Pfam" id="PF03691">
    <property type="entry name" value="UPF0167"/>
    <property type="match status" value="1"/>
</dbReference>
<organism evidence="2 3">
    <name type="scientific">Paenibacillus thiaminolyticus</name>
    <name type="common">Bacillus thiaminolyticus</name>
    <dbReference type="NCBI Taxonomy" id="49283"/>
    <lineage>
        <taxon>Bacteria</taxon>
        <taxon>Bacillati</taxon>
        <taxon>Bacillota</taxon>
        <taxon>Bacilli</taxon>
        <taxon>Bacillales</taxon>
        <taxon>Paenibacillaceae</taxon>
        <taxon>Paenibacillus</taxon>
    </lineage>
</organism>
<gene>
    <name evidence="2" type="ORF">DQX05_05235</name>
</gene>
<name>A0A3A3GMU6_PANTH</name>